<reference evidence="1" key="1">
    <citation type="submission" date="2014-12" db="EMBL/GenBank/DDBJ databases">
        <title>Insight into the proteome of Arion vulgaris.</title>
        <authorList>
            <person name="Aradska J."/>
            <person name="Bulat T."/>
            <person name="Smidak R."/>
            <person name="Sarate P."/>
            <person name="Gangsoo J."/>
            <person name="Sialana F."/>
            <person name="Bilban M."/>
            <person name="Lubec G."/>
        </authorList>
    </citation>
    <scope>NUCLEOTIDE SEQUENCE</scope>
    <source>
        <tissue evidence="1">Skin</tissue>
    </source>
</reference>
<dbReference type="AlphaFoldDB" id="A0A0B7BFI3"/>
<proteinExistence type="predicted"/>
<gene>
    <name evidence="1" type="primary">ORF180799</name>
</gene>
<evidence type="ECO:0000313" key="1">
    <source>
        <dbReference type="EMBL" id="CEK91061.1"/>
    </source>
</evidence>
<dbReference type="EMBL" id="HACG01044196">
    <property type="protein sequence ID" value="CEK91061.1"/>
    <property type="molecule type" value="Transcribed_RNA"/>
</dbReference>
<name>A0A0B7BFI3_9EUPU</name>
<accession>A0A0B7BFI3</accession>
<sequence length="49" mass="5858">MYTYKDTLKVKCFDIDIMGWESLAQDRQMWHRNNTRGTCIAENRCDVEA</sequence>
<organism evidence="1">
    <name type="scientific">Arion vulgaris</name>
    <dbReference type="NCBI Taxonomy" id="1028688"/>
    <lineage>
        <taxon>Eukaryota</taxon>
        <taxon>Metazoa</taxon>
        <taxon>Spiralia</taxon>
        <taxon>Lophotrochozoa</taxon>
        <taxon>Mollusca</taxon>
        <taxon>Gastropoda</taxon>
        <taxon>Heterobranchia</taxon>
        <taxon>Euthyneura</taxon>
        <taxon>Panpulmonata</taxon>
        <taxon>Eupulmonata</taxon>
        <taxon>Stylommatophora</taxon>
        <taxon>Helicina</taxon>
        <taxon>Arionoidea</taxon>
        <taxon>Arionidae</taxon>
        <taxon>Arion</taxon>
    </lineage>
</organism>
<protein>
    <submittedName>
        <fullName evidence="1">Uncharacterized protein</fullName>
    </submittedName>
</protein>